<dbReference type="PIRSF" id="PIRSF026649">
    <property type="entry name" value="MsbB"/>
    <property type="match status" value="1"/>
</dbReference>
<evidence type="ECO:0000313" key="7">
    <source>
        <dbReference type="EMBL" id="SKA10687.1"/>
    </source>
</evidence>
<keyword evidence="8" id="KW-1185">Reference proteome</keyword>
<dbReference type="GO" id="GO:0009247">
    <property type="term" value="P:glycolipid biosynthetic process"/>
    <property type="evidence" value="ECO:0007669"/>
    <property type="project" value="UniProtKB-ARBA"/>
</dbReference>
<dbReference type="InterPro" id="IPR004960">
    <property type="entry name" value="LipA_acyltrans"/>
</dbReference>
<proteinExistence type="predicted"/>
<evidence type="ECO:0000256" key="1">
    <source>
        <dbReference type="ARBA" id="ARBA00004533"/>
    </source>
</evidence>
<dbReference type="Pfam" id="PF03279">
    <property type="entry name" value="Lip_A_acyltrans"/>
    <property type="match status" value="1"/>
</dbReference>
<evidence type="ECO:0000256" key="6">
    <source>
        <dbReference type="ARBA" id="ARBA00023315"/>
    </source>
</evidence>
<organism evidence="7 8">
    <name type="scientific">Trichlorobacter thiogenes</name>
    <dbReference type="NCBI Taxonomy" id="115783"/>
    <lineage>
        <taxon>Bacteria</taxon>
        <taxon>Pseudomonadati</taxon>
        <taxon>Thermodesulfobacteriota</taxon>
        <taxon>Desulfuromonadia</taxon>
        <taxon>Geobacterales</taxon>
        <taxon>Geobacteraceae</taxon>
        <taxon>Trichlorobacter</taxon>
    </lineage>
</organism>
<comment type="subcellular location">
    <subcellularLocation>
        <location evidence="1">Cell inner membrane</location>
    </subcellularLocation>
</comment>
<keyword evidence="4 7" id="KW-0808">Transferase</keyword>
<accession>A0A1T4R484</accession>
<dbReference type="PANTHER" id="PTHR30606:SF9">
    <property type="entry name" value="LIPID A BIOSYNTHESIS LAUROYLTRANSFERASE"/>
    <property type="match status" value="1"/>
</dbReference>
<dbReference type="OrthoDB" id="9803456at2"/>
<evidence type="ECO:0000256" key="2">
    <source>
        <dbReference type="ARBA" id="ARBA00022475"/>
    </source>
</evidence>
<evidence type="ECO:0000256" key="3">
    <source>
        <dbReference type="ARBA" id="ARBA00022519"/>
    </source>
</evidence>
<sequence>MKKIVWMLQVAVLYCFTWMVALVPEGLSQRFGVGVGLLMRRVLASRRRIAEENISRVLEHMRVQPEWTCTIPTAEGIAREVFCNLGRSLVETCRLYHGKGDGLIDRIEVRGMEHYNAARALGKGIIFLTGHCGNWELMALAYARLFKAPLSVVARRQNNPYLNTMVERMRMHYDNTVIYKDNALRNMIAVIRKNGTIGLLVDQTVFPEEGYLIDFLGRPAWASKAPVLLARKTGVPIVPAFIHREQGRHVIDIYPLLQFEGAADERGWQDDVKTYSRMIEKFIVAHPTQWYWVHRRWKRTEGL</sequence>
<dbReference type="GO" id="GO:0016746">
    <property type="term" value="F:acyltransferase activity"/>
    <property type="evidence" value="ECO:0007669"/>
    <property type="project" value="UniProtKB-KW"/>
</dbReference>
<name>A0A1T4R484_9BACT</name>
<keyword evidence="2" id="KW-1003">Cell membrane</keyword>
<reference evidence="8" key="1">
    <citation type="submission" date="2017-02" db="EMBL/GenBank/DDBJ databases">
        <authorList>
            <person name="Varghese N."/>
            <person name="Submissions S."/>
        </authorList>
    </citation>
    <scope>NUCLEOTIDE SEQUENCE [LARGE SCALE GENOMIC DNA]</scope>
    <source>
        <strain evidence="8">ATCC BAA-34</strain>
    </source>
</reference>
<dbReference type="AlphaFoldDB" id="A0A1T4R484"/>
<dbReference type="CDD" id="cd07984">
    <property type="entry name" value="LPLAT_LABLAT-like"/>
    <property type="match status" value="1"/>
</dbReference>
<dbReference type="GO" id="GO:0005886">
    <property type="term" value="C:plasma membrane"/>
    <property type="evidence" value="ECO:0007669"/>
    <property type="project" value="UniProtKB-SubCell"/>
</dbReference>
<evidence type="ECO:0000313" key="8">
    <source>
        <dbReference type="Proteomes" id="UP000190102"/>
    </source>
</evidence>
<keyword evidence="5" id="KW-0472">Membrane</keyword>
<evidence type="ECO:0000256" key="4">
    <source>
        <dbReference type="ARBA" id="ARBA00022679"/>
    </source>
</evidence>
<evidence type="ECO:0000256" key="5">
    <source>
        <dbReference type="ARBA" id="ARBA00023136"/>
    </source>
</evidence>
<dbReference type="Proteomes" id="UP000190102">
    <property type="component" value="Unassembled WGS sequence"/>
</dbReference>
<dbReference type="RefSeq" id="WP_078790913.1">
    <property type="nucleotide sequence ID" value="NZ_FUWR01000017.1"/>
</dbReference>
<dbReference type="PANTHER" id="PTHR30606">
    <property type="entry name" value="LIPID A BIOSYNTHESIS LAUROYL ACYLTRANSFERASE"/>
    <property type="match status" value="1"/>
</dbReference>
<keyword evidence="6" id="KW-0012">Acyltransferase</keyword>
<dbReference type="STRING" id="115783.SAMN02745119_02669"/>
<keyword evidence="3" id="KW-0997">Cell inner membrane</keyword>
<protein>
    <submittedName>
        <fullName evidence="7">KDO2-lipid IV(A) lauroyltransferase</fullName>
    </submittedName>
</protein>
<gene>
    <name evidence="7" type="ORF">SAMN02745119_02669</name>
</gene>
<dbReference type="EMBL" id="FUWR01000017">
    <property type="protein sequence ID" value="SKA10687.1"/>
    <property type="molecule type" value="Genomic_DNA"/>
</dbReference>